<feature type="region of interest" description="Disordered" evidence="1">
    <location>
        <begin position="53"/>
        <end position="103"/>
    </location>
</feature>
<evidence type="ECO:0000313" key="3">
    <source>
        <dbReference type="Proteomes" id="UP000663792"/>
    </source>
</evidence>
<dbReference type="EMBL" id="JAERWK010000031">
    <property type="protein sequence ID" value="MBM9469624.1"/>
    <property type="molecule type" value="Genomic_DNA"/>
</dbReference>
<dbReference type="RefSeq" id="WP_205262586.1">
    <property type="nucleotide sequence ID" value="NZ_JAERWK010000031.1"/>
</dbReference>
<reference evidence="2" key="1">
    <citation type="submission" date="2021-01" db="EMBL/GenBank/DDBJ databases">
        <title>YIM 132084 draft genome.</title>
        <authorList>
            <person name="An D."/>
        </authorList>
    </citation>
    <scope>NUCLEOTIDE SEQUENCE</scope>
    <source>
        <strain evidence="2">YIM 132084</strain>
    </source>
</reference>
<keyword evidence="3" id="KW-1185">Reference proteome</keyword>
<dbReference type="Proteomes" id="UP000663792">
    <property type="component" value="Unassembled WGS sequence"/>
</dbReference>
<accession>A0A938YGS6</accession>
<gene>
    <name evidence="2" type="ORF">JL106_20255</name>
</gene>
<evidence type="ECO:0000256" key="1">
    <source>
        <dbReference type="SAM" id="MobiDB-lite"/>
    </source>
</evidence>
<organism evidence="2 3">
    <name type="scientific">Nakamurella leprariae</name>
    <dbReference type="NCBI Taxonomy" id="2803911"/>
    <lineage>
        <taxon>Bacteria</taxon>
        <taxon>Bacillati</taxon>
        <taxon>Actinomycetota</taxon>
        <taxon>Actinomycetes</taxon>
        <taxon>Nakamurellales</taxon>
        <taxon>Nakamurellaceae</taxon>
        <taxon>Nakamurella</taxon>
    </lineage>
</organism>
<dbReference type="AlphaFoldDB" id="A0A938YGS6"/>
<evidence type="ECO:0000313" key="2">
    <source>
        <dbReference type="EMBL" id="MBM9469624.1"/>
    </source>
</evidence>
<sequence>MSRPDDLQPAAPLATAMDTAREAGAPGDHLAPMPLTREEQALADRLRAKVSVDRAAGAGEPAAQDSPAVVGAVEDDSVLPVAPAEPESGADPLTPEFGEPTDG</sequence>
<comment type="caution">
    <text evidence="2">The sequence shown here is derived from an EMBL/GenBank/DDBJ whole genome shotgun (WGS) entry which is preliminary data.</text>
</comment>
<proteinExistence type="predicted"/>
<feature type="region of interest" description="Disordered" evidence="1">
    <location>
        <begin position="1"/>
        <end position="32"/>
    </location>
</feature>
<protein>
    <submittedName>
        <fullName evidence="2">Uncharacterized protein</fullName>
    </submittedName>
</protein>
<name>A0A938YGS6_9ACTN</name>